<protein>
    <submittedName>
        <fullName evidence="7">Zinc finger BED domain-containing protein 4</fullName>
    </submittedName>
</protein>
<evidence type="ECO:0000256" key="2">
    <source>
        <dbReference type="ARBA" id="ARBA00022771"/>
    </source>
</evidence>
<sequence length="402" mass="44840">MSAVWRYFKVENEKRIAVCSECSVEISRGGSSAKTFGTTSFINHLRAKHPEQHAQYERETSAAAKRKAPCPSTPTLSVANFFEKTKKFAKDSAKANGITKKMYDSVATRIHELLAKDKDVDLSFTTDIWSLDVSPTSMLSCNRFQIAVHEGVLSQRSIADIIATGRKIVGHFKHSPLAYSRLQSIQEQFGMPPKRFQQNQGVPNKVAGECMLESLFSQKRVLVAHVADYDLPATLTSYQWVLIENTLSSRPERSSSDASAADVTPLLAALKRLLSKEAEIDHGVKTTKSALLEAVNKRFSQADSEPLFCIATVLDPRYKDHYIDVEKKQRVREMVQAELDLLKPLGDSEVTHREGREGAETKRIHTTETSQTTQMPGRQRVSLLNSWTVTCQKSPSPGVTIL</sequence>
<dbReference type="PANTHER" id="PTHR47241">
    <property type="entry name" value="FINGER PROTEIN, PUTATIVE-RELATED"/>
    <property type="match status" value="1"/>
</dbReference>
<feature type="compositionally biased region" description="Polar residues" evidence="5">
    <location>
        <begin position="367"/>
        <end position="378"/>
    </location>
</feature>
<organism evidence="7 8">
    <name type="scientific">Merluccius polli</name>
    <name type="common">Benguela hake</name>
    <name type="synonym">Merluccius cadenati</name>
    <dbReference type="NCBI Taxonomy" id="89951"/>
    <lineage>
        <taxon>Eukaryota</taxon>
        <taxon>Metazoa</taxon>
        <taxon>Chordata</taxon>
        <taxon>Craniata</taxon>
        <taxon>Vertebrata</taxon>
        <taxon>Euteleostomi</taxon>
        <taxon>Actinopterygii</taxon>
        <taxon>Neopterygii</taxon>
        <taxon>Teleostei</taxon>
        <taxon>Neoteleostei</taxon>
        <taxon>Acanthomorphata</taxon>
        <taxon>Zeiogadaria</taxon>
        <taxon>Gadariae</taxon>
        <taxon>Gadiformes</taxon>
        <taxon>Gadoidei</taxon>
        <taxon>Merlucciidae</taxon>
        <taxon>Merluccius</taxon>
    </lineage>
</organism>
<keyword evidence="1" id="KW-0479">Metal-binding</keyword>
<keyword evidence="3" id="KW-0862">Zinc</keyword>
<evidence type="ECO:0000313" key="7">
    <source>
        <dbReference type="EMBL" id="KAK0140006.1"/>
    </source>
</evidence>
<keyword evidence="8" id="KW-1185">Reference proteome</keyword>
<dbReference type="SMART" id="SM00614">
    <property type="entry name" value="ZnF_BED"/>
    <property type="match status" value="1"/>
</dbReference>
<dbReference type="InterPro" id="IPR036236">
    <property type="entry name" value="Znf_C2H2_sf"/>
</dbReference>
<dbReference type="GO" id="GO:0003677">
    <property type="term" value="F:DNA binding"/>
    <property type="evidence" value="ECO:0007669"/>
    <property type="project" value="InterPro"/>
</dbReference>
<name>A0AA47MH60_MERPO</name>
<evidence type="ECO:0000256" key="5">
    <source>
        <dbReference type="SAM" id="MobiDB-lite"/>
    </source>
</evidence>
<evidence type="ECO:0000256" key="4">
    <source>
        <dbReference type="PROSITE-ProRule" id="PRU00027"/>
    </source>
</evidence>
<feature type="compositionally biased region" description="Basic and acidic residues" evidence="5">
    <location>
        <begin position="349"/>
        <end position="366"/>
    </location>
</feature>
<dbReference type="GO" id="GO:0005634">
    <property type="term" value="C:nucleus"/>
    <property type="evidence" value="ECO:0007669"/>
    <property type="project" value="TreeGrafter"/>
</dbReference>
<comment type="caution">
    <text evidence="7">The sequence shown here is derived from an EMBL/GenBank/DDBJ whole genome shotgun (WGS) entry which is preliminary data.</text>
</comment>
<evidence type="ECO:0000313" key="8">
    <source>
        <dbReference type="Proteomes" id="UP001174136"/>
    </source>
</evidence>
<gene>
    <name evidence="7" type="primary">ZBED4_24</name>
    <name evidence="7" type="ORF">N1851_023078</name>
</gene>
<evidence type="ECO:0000256" key="3">
    <source>
        <dbReference type="ARBA" id="ARBA00022833"/>
    </source>
</evidence>
<dbReference type="InterPro" id="IPR012337">
    <property type="entry name" value="RNaseH-like_sf"/>
</dbReference>
<dbReference type="Proteomes" id="UP001174136">
    <property type="component" value="Unassembled WGS sequence"/>
</dbReference>
<reference evidence="7" key="1">
    <citation type="journal article" date="2023" name="Front. Mar. Sci.">
        <title>A new Merluccius polli reference genome to investigate the effects of global change in West African waters.</title>
        <authorList>
            <person name="Mateo J.L."/>
            <person name="Blanco-Fernandez C."/>
            <person name="Garcia-Vazquez E."/>
            <person name="Machado-Schiaffino G."/>
        </authorList>
    </citation>
    <scope>NUCLEOTIDE SEQUENCE</scope>
    <source>
        <strain evidence="7">C29</strain>
        <tissue evidence="7">Fin</tissue>
    </source>
</reference>
<dbReference type="PROSITE" id="PS50808">
    <property type="entry name" value="ZF_BED"/>
    <property type="match status" value="1"/>
</dbReference>
<proteinExistence type="predicted"/>
<feature type="region of interest" description="Disordered" evidence="5">
    <location>
        <begin position="349"/>
        <end position="378"/>
    </location>
</feature>
<dbReference type="Pfam" id="PF02892">
    <property type="entry name" value="zf-BED"/>
    <property type="match status" value="1"/>
</dbReference>
<dbReference type="GO" id="GO:0008270">
    <property type="term" value="F:zinc ion binding"/>
    <property type="evidence" value="ECO:0007669"/>
    <property type="project" value="UniProtKB-KW"/>
</dbReference>
<dbReference type="InterPro" id="IPR003656">
    <property type="entry name" value="Znf_BED"/>
</dbReference>
<dbReference type="PANTHER" id="PTHR47241:SF1">
    <property type="entry name" value="BED-TYPE DOMAIN-CONTAINING PROTEIN"/>
    <property type="match status" value="1"/>
</dbReference>
<dbReference type="InterPro" id="IPR052865">
    <property type="entry name" value="Zinc_finger_BED"/>
</dbReference>
<accession>A0AA47MH60</accession>
<dbReference type="EMBL" id="JAOPHQ010004275">
    <property type="protein sequence ID" value="KAK0140006.1"/>
    <property type="molecule type" value="Genomic_DNA"/>
</dbReference>
<dbReference type="AlphaFoldDB" id="A0AA47MH60"/>
<dbReference type="SUPFAM" id="SSF57667">
    <property type="entry name" value="beta-beta-alpha zinc fingers"/>
    <property type="match status" value="1"/>
</dbReference>
<feature type="domain" description="BED-type" evidence="6">
    <location>
        <begin position="1"/>
        <end position="56"/>
    </location>
</feature>
<dbReference type="SUPFAM" id="SSF53098">
    <property type="entry name" value="Ribonuclease H-like"/>
    <property type="match status" value="1"/>
</dbReference>
<keyword evidence="2 4" id="KW-0863">Zinc-finger</keyword>
<evidence type="ECO:0000259" key="6">
    <source>
        <dbReference type="PROSITE" id="PS50808"/>
    </source>
</evidence>
<evidence type="ECO:0000256" key="1">
    <source>
        <dbReference type="ARBA" id="ARBA00022723"/>
    </source>
</evidence>